<dbReference type="PIRSF" id="PIRSF018266">
    <property type="entry name" value="FecR"/>
    <property type="match status" value="1"/>
</dbReference>
<feature type="domain" description="FecR protein" evidence="2">
    <location>
        <begin position="174"/>
        <end position="268"/>
    </location>
</feature>
<dbReference type="InterPro" id="IPR032508">
    <property type="entry name" value="FecR_C"/>
</dbReference>
<dbReference type="RefSeq" id="WP_074237713.1">
    <property type="nucleotide sequence ID" value="NZ_FSRA01000001.1"/>
</dbReference>
<accession>A0A1N6DBT1</accession>
<name>A0A1N6DBT1_9BACT</name>
<dbReference type="Proteomes" id="UP000185003">
    <property type="component" value="Unassembled WGS sequence"/>
</dbReference>
<feature type="domain" description="Protein FecR C-terminal" evidence="3">
    <location>
        <begin position="312"/>
        <end position="379"/>
    </location>
</feature>
<keyword evidence="1" id="KW-0812">Transmembrane</keyword>
<sequence length="381" mass="42569">MIGKEEITALLKQYEAGACSPEQKALLEKWFAERQASSGWRWSSEEERLLVQRLMRTHIEDQIFKKKPEKRNTGIFTLRKMAVAASLLLCCMAAVWIFRMNGADKEVKRYYTEKAVKPGSKAARLTLSDGSEITLDDADTGMLFNKGGIKVSKLANGQLLYEAADPPFQNRNNTLSIPRGGQYRITLPDGTVVWLNSATSLTWPTAFTGKERVVTLSGEAYFDVAKNSEQPFRVRAGEAEVLATGTSFNISAYEDEDQVSTTLVEGGVNVTGPNGMVSLRPGQQATIFSGNNQMQKKDVDTDQALAWLQGNFLFEDQDIRSIMRNLARWYNLEISYEGKPNPMKFGGTYSRSKGLEELLKHLESLSGMRFSINNNKVTVLM</sequence>
<dbReference type="InterPro" id="IPR012373">
    <property type="entry name" value="Ferrdict_sens_TM"/>
</dbReference>
<gene>
    <name evidence="4" type="ORF">SAMN04488055_0588</name>
</gene>
<reference evidence="4 5" key="1">
    <citation type="submission" date="2016-11" db="EMBL/GenBank/DDBJ databases">
        <authorList>
            <person name="Jaros S."/>
            <person name="Januszkiewicz K."/>
            <person name="Wedrychowicz H."/>
        </authorList>
    </citation>
    <scope>NUCLEOTIDE SEQUENCE [LARGE SCALE GENOMIC DNA]</scope>
    <source>
        <strain evidence="4 5">DSM 24787</strain>
    </source>
</reference>
<dbReference type="EMBL" id="FSRA01000001">
    <property type="protein sequence ID" value="SIN68251.1"/>
    <property type="molecule type" value="Genomic_DNA"/>
</dbReference>
<evidence type="ECO:0000313" key="5">
    <source>
        <dbReference type="Proteomes" id="UP000185003"/>
    </source>
</evidence>
<dbReference type="FunFam" id="2.60.120.1440:FF:000001">
    <property type="entry name" value="Putative anti-sigma factor"/>
    <property type="match status" value="1"/>
</dbReference>
<dbReference type="Gene3D" id="3.55.50.30">
    <property type="match status" value="1"/>
</dbReference>
<dbReference type="PANTHER" id="PTHR30273">
    <property type="entry name" value="PERIPLASMIC SIGNAL SENSOR AND SIGMA FACTOR ACTIVATOR FECR-RELATED"/>
    <property type="match status" value="1"/>
</dbReference>
<keyword evidence="1" id="KW-1133">Transmembrane helix</keyword>
<dbReference type="STRING" id="536979.SAMN04488055_0588"/>
<evidence type="ECO:0000313" key="4">
    <source>
        <dbReference type="EMBL" id="SIN68251.1"/>
    </source>
</evidence>
<evidence type="ECO:0000259" key="3">
    <source>
        <dbReference type="Pfam" id="PF16344"/>
    </source>
</evidence>
<feature type="transmembrane region" description="Helical" evidence="1">
    <location>
        <begin position="81"/>
        <end position="98"/>
    </location>
</feature>
<dbReference type="Gene3D" id="2.60.120.1440">
    <property type="match status" value="1"/>
</dbReference>
<keyword evidence="5" id="KW-1185">Reference proteome</keyword>
<organism evidence="4 5">
    <name type="scientific">Chitinophaga niabensis</name>
    <dbReference type="NCBI Taxonomy" id="536979"/>
    <lineage>
        <taxon>Bacteria</taxon>
        <taxon>Pseudomonadati</taxon>
        <taxon>Bacteroidota</taxon>
        <taxon>Chitinophagia</taxon>
        <taxon>Chitinophagales</taxon>
        <taxon>Chitinophagaceae</taxon>
        <taxon>Chitinophaga</taxon>
    </lineage>
</organism>
<dbReference type="InterPro" id="IPR006860">
    <property type="entry name" value="FecR"/>
</dbReference>
<dbReference type="Pfam" id="PF16344">
    <property type="entry name" value="FecR_C"/>
    <property type="match status" value="1"/>
</dbReference>
<protein>
    <submittedName>
        <fullName evidence="4">FecR protein</fullName>
    </submittedName>
</protein>
<dbReference type="AlphaFoldDB" id="A0A1N6DBT1"/>
<dbReference type="GO" id="GO:0016989">
    <property type="term" value="F:sigma factor antagonist activity"/>
    <property type="evidence" value="ECO:0007669"/>
    <property type="project" value="TreeGrafter"/>
</dbReference>
<dbReference type="OrthoDB" id="1099963at2"/>
<evidence type="ECO:0000259" key="2">
    <source>
        <dbReference type="Pfam" id="PF04773"/>
    </source>
</evidence>
<dbReference type="PANTHER" id="PTHR30273:SF2">
    <property type="entry name" value="PROTEIN FECR"/>
    <property type="match status" value="1"/>
</dbReference>
<keyword evidence="1" id="KW-0472">Membrane</keyword>
<proteinExistence type="predicted"/>
<evidence type="ECO:0000256" key="1">
    <source>
        <dbReference type="SAM" id="Phobius"/>
    </source>
</evidence>
<dbReference type="Pfam" id="PF04773">
    <property type="entry name" value="FecR"/>
    <property type="match status" value="1"/>
</dbReference>